<comment type="catalytic activity">
    <reaction evidence="1">
        <text>ATP + protein L-histidine = ADP + protein N-phospho-L-histidine.</text>
        <dbReference type="EC" id="2.7.13.3"/>
    </reaction>
</comment>
<keyword evidence="6 15" id="KW-0597">Phosphoprotein</keyword>
<evidence type="ECO:0000256" key="8">
    <source>
        <dbReference type="ARBA" id="ARBA00022692"/>
    </source>
</evidence>
<evidence type="ECO:0000256" key="4">
    <source>
        <dbReference type="ARBA" id="ARBA00022475"/>
    </source>
</evidence>
<feature type="domain" description="Response regulatory" evidence="18">
    <location>
        <begin position="418"/>
        <end position="537"/>
    </location>
</feature>
<dbReference type="Pfam" id="PF01627">
    <property type="entry name" value="Hpt"/>
    <property type="match status" value="1"/>
</dbReference>
<evidence type="ECO:0000259" key="20">
    <source>
        <dbReference type="PROSITE" id="PS50894"/>
    </source>
</evidence>
<dbReference type="PRINTS" id="PR00344">
    <property type="entry name" value="BCTRLSENSOR"/>
</dbReference>
<dbReference type="InterPro" id="IPR035965">
    <property type="entry name" value="PAS-like_dom_sf"/>
</dbReference>
<dbReference type="CDD" id="cd00082">
    <property type="entry name" value="HisKA"/>
    <property type="match status" value="1"/>
</dbReference>
<dbReference type="Pfam" id="PF08448">
    <property type="entry name" value="PAS_4"/>
    <property type="match status" value="1"/>
</dbReference>
<keyword evidence="9 22" id="KW-0418">Kinase</keyword>
<keyword evidence="5" id="KW-0997">Cell inner membrane</keyword>
<evidence type="ECO:0000313" key="23">
    <source>
        <dbReference type="Proteomes" id="UP000054639"/>
    </source>
</evidence>
<reference evidence="21 23" key="1">
    <citation type="submission" date="2015-11" db="EMBL/GenBank/DDBJ databases">
        <title>Genomic analysis of 38 Legionella species identifies large and diverse effector repertoires.</title>
        <authorList>
            <person name="Burstein D."/>
            <person name="Amaro F."/>
            <person name="Zusman T."/>
            <person name="Lifshitz Z."/>
            <person name="Cohen O."/>
            <person name="Gilbert J.A."/>
            <person name="Pupko T."/>
            <person name="Shuman H.A."/>
            <person name="Segal G."/>
        </authorList>
    </citation>
    <scope>NUCLEOTIDE SEQUENCE [LARGE SCALE GENOMIC DNA]</scope>
    <source>
        <strain evidence="21 23">ATCC 49507</strain>
    </source>
</reference>
<dbReference type="STRING" id="45072.Lqua_1968"/>
<dbReference type="GO" id="GO:0000155">
    <property type="term" value="F:phosphorelay sensor kinase activity"/>
    <property type="evidence" value="ECO:0007669"/>
    <property type="project" value="InterPro"/>
</dbReference>
<feature type="modified residue" description="4-aspartylphosphate" evidence="15">
    <location>
        <position position="467"/>
    </location>
</feature>
<keyword evidence="12" id="KW-0902">Two-component regulatory system</keyword>
<keyword evidence="4" id="KW-1003">Cell membrane</keyword>
<dbReference type="InterPro" id="IPR001789">
    <property type="entry name" value="Sig_transdc_resp-reg_receiver"/>
</dbReference>
<dbReference type="InterPro" id="IPR005467">
    <property type="entry name" value="His_kinase_dom"/>
</dbReference>
<dbReference type="Proteomes" id="UP000254230">
    <property type="component" value="Unassembled WGS sequence"/>
</dbReference>
<dbReference type="SUPFAM" id="SSF47226">
    <property type="entry name" value="Histidine-containing phosphotransfer domain, HPT domain"/>
    <property type="match status" value="1"/>
</dbReference>
<evidence type="ECO:0000256" key="14">
    <source>
        <dbReference type="PROSITE-ProRule" id="PRU00110"/>
    </source>
</evidence>
<dbReference type="EMBL" id="LNYR01000031">
    <property type="protein sequence ID" value="KTD47575.1"/>
    <property type="molecule type" value="Genomic_DNA"/>
</dbReference>
<evidence type="ECO:0000256" key="5">
    <source>
        <dbReference type="ARBA" id="ARBA00022519"/>
    </source>
</evidence>
<dbReference type="InterPro" id="IPR008207">
    <property type="entry name" value="Sig_transdc_His_kin_Hpt_dom"/>
</dbReference>
<keyword evidence="8" id="KW-0812">Transmembrane</keyword>
<dbReference type="PROSITE" id="PS50110">
    <property type="entry name" value="RESPONSE_REGULATORY"/>
    <property type="match status" value="1"/>
</dbReference>
<dbReference type="InterPro" id="IPR003661">
    <property type="entry name" value="HisK_dim/P_dom"/>
</dbReference>
<evidence type="ECO:0000313" key="21">
    <source>
        <dbReference type="EMBL" id="KTD47575.1"/>
    </source>
</evidence>
<dbReference type="EC" id="2.7.13.3" evidence="3"/>
<evidence type="ECO:0000256" key="13">
    <source>
        <dbReference type="ARBA" id="ARBA00023136"/>
    </source>
</evidence>
<dbReference type="Pfam" id="PF00072">
    <property type="entry name" value="Response_reg"/>
    <property type="match status" value="1"/>
</dbReference>
<organism evidence="22 24">
    <name type="scientific">Legionella quateirensis</name>
    <dbReference type="NCBI Taxonomy" id="45072"/>
    <lineage>
        <taxon>Bacteria</taxon>
        <taxon>Pseudomonadati</taxon>
        <taxon>Pseudomonadota</taxon>
        <taxon>Gammaproteobacteria</taxon>
        <taxon>Legionellales</taxon>
        <taxon>Legionellaceae</taxon>
        <taxon>Legionella</taxon>
    </lineage>
</organism>
<evidence type="ECO:0000256" key="6">
    <source>
        <dbReference type="ARBA" id="ARBA00022553"/>
    </source>
</evidence>
<evidence type="ECO:0000256" key="15">
    <source>
        <dbReference type="PROSITE-ProRule" id="PRU00169"/>
    </source>
</evidence>
<evidence type="ECO:0000259" key="18">
    <source>
        <dbReference type="PROSITE" id="PS50110"/>
    </source>
</evidence>
<dbReference type="SUPFAM" id="SSF55785">
    <property type="entry name" value="PYP-like sensor domain (PAS domain)"/>
    <property type="match status" value="1"/>
</dbReference>
<dbReference type="PANTHER" id="PTHR43047">
    <property type="entry name" value="TWO-COMPONENT HISTIDINE PROTEIN KINASE"/>
    <property type="match status" value="1"/>
</dbReference>
<keyword evidence="13" id="KW-0472">Membrane</keyword>
<dbReference type="GO" id="GO:0005886">
    <property type="term" value="C:plasma membrane"/>
    <property type="evidence" value="ECO:0007669"/>
    <property type="project" value="UniProtKB-SubCell"/>
</dbReference>
<dbReference type="SMART" id="SM00387">
    <property type="entry name" value="HATPase_c"/>
    <property type="match status" value="1"/>
</dbReference>
<keyword evidence="7 22" id="KW-0808">Transferase</keyword>
<dbReference type="SUPFAM" id="SSF47384">
    <property type="entry name" value="Homodimeric domain of signal transducing histidine kinase"/>
    <property type="match status" value="1"/>
</dbReference>
<reference evidence="22 24" key="2">
    <citation type="submission" date="2018-06" db="EMBL/GenBank/DDBJ databases">
        <authorList>
            <consortium name="Pathogen Informatics"/>
            <person name="Doyle S."/>
        </authorList>
    </citation>
    <scope>NUCLEOTIDE SEQUENCE [LARGE SCALE GENOMIC DNA]</scope>
    <source>
        <strain evidence="22 24">NCTC12376</strain>
    </source>
</reference>
<keyword evidence="23" id="KW-1185">Reference proteome</keyword>
<dbReference type="PROSITE" id="PS50109">
    <property type="entry name" value="HIS_KIN"/>
    <property type="match status" value="1"/>
</dbReference>
<dbReference type="CDD" id="cd18773">
    <property type="entry name" value="PDC1_HK_sensor"/>
    <property type="match status" value="1"/>
</dbReference>
<evidence type="ECO:0000256" key="12">
    <source>
        <dbReference type="ARBA" id="ARBA00023012"/>
    </source>
</evidence>
<comment type="subcellular location">
    <subcellularLocation>
        <location evidence="2">Cell inner membrane</location>
        <topology evidence="2">Multi-pass membrane protein</topology>
    </subcellularLocation>
</comment>
<dbReference type="InterPro" id="IPR004358">
    <property type="entry name" value="Sig_transdc_His_kin-like_C"/>
</dbReference>
<protein>
    <recommendedName>
        <fullName evidence="3">histidine kinase</fullName>
        <ecNumber evidence="3">2.7.13.3</ecNumber>
    </recommendedName>
</protein>
<dbReference type="SUPFAM" id="SSF55874">
    <property type="entry name" value="ATPase domain of HSP90 chaperone/DNA topoisomerase II/histidine kinase"/>
    <property type="match status" value="1"/>
</dbReference>
<dbReference type="SMART" id="SM00388">
    <property type="entry name" value="HisKA"/>
    <property type="match status" value="1"/>
</dbReference>
<feature type="coiled-coil region" evidence="16">
    <location>
        <begin position="121"/>
        <end position="151"/>
    </location>
</feature>
<keyword evidence="16" id="KW-0175">Coiled coil</keyword>
<dbReference type="SMART" id="SM00448">
    <property type="entry name" value="REC"/>
    <property type="match status" value="1"/>
</dbReference>
<dbReference type="AlphaFoldDB" id="A0A378L3F7"/>
<dbReference type="InterPro" id="IPR011006">
    <property type="entry name" value="CheY-like_superfamily"/>
</dbReference>
<evidence type="ECO:0000256" key="11">
    <source>
        <dbReference type="ARBA" id="ARBA00022989"/>
    </source>
</evidence>
<evidence type="ECO:0000256" key="16">
    <source>
        <dbReference type="SAM" id="Coils"/>
    </source>
</evidence>
<evidence type="ECO:0000256" key="3">
    <source>
        <dbReference type="ARBA" id="ARBA00012438"/>
    </source>
</evidence>
<dbReference type="SUPFAM" id="SSF52172">
    <property type="entry name" value="CheY-like"/>
    <property type="match status" value="1"/>
</dbReference>
<feature type="domain" description="PAC" evidence="19">
    <location>
        <begin position="80"/>
        <end position="133"/>
    </location>
</feature>
<evidence type="ECO:0000313" key="24">
    <source>
        <dbReference type="Proteomes" id="UP000254230"/>
    </source>
</evidence>
<dbReference type="InterPro" id="IPR000700">
    <property type="entry name" value="PAS-assoc_C"/>
</dbReference>
<dbReference type="CDD" id="cd17546">
    <property type="entry name" value="REC_hyHK_CKI1_RcsC-like"/>
    <property type="match status" value="1"/>
</dbReference>
<evidence type="ECO:0000259" key="17">
    <source>
        <dbReference type="PROSITE" id="PS50109"/>
    </source>
</evidence>
<evidence type="ECO:0000259" key="19">
    <source>
        <dbReference type="PROSITE" id="PS50113"/>
    </source>
</evidence>
<dbReference type="Pfam" id="PF00512">
    <property type="entry name" value="HisKA"/>
    <property type="match status" value="1"/>
</dbReference>
<dbReference type="InterPro" id="IPR013656">
    <property type="entry name" value="PAS_4"/>
</dbReference>
<dbReference type="Gene3D" id="1.10.287.130">
    <property type="match status" value="1"/>
</dbReference>
<dbReference type="Gene3D" id="3.30.450.20">
    <property type="entry name" value="PAS domain"/>
    <property type="match status" value="1"/>
</dbReference>
<keyword evidence="11" id="KW-1133">Transmembrane helix</keyword>
<dbReference type="PROSITE" id="PS50894">
    <property type="entry name" value="HPT"/>
    <property type="match status" value="1"/>
</dbReference>
<dbReference type="Gene3D" id="3.40.50.2300">
    <property type="match status" value="1"/>
</dbReference>
<dbReference type="Gene3D" id="1.20.120.160">
    <property type="entry name" value="HPT domain"/>
    <property type="match status" value="1"/>
</dbReference>
<feature type="domain" description="HPt" evidence="20">
    <location>
        <begin position="576"/>
        <end position="671"/>
    </location>
</feature>
<feature type="domain" description="Histidine kinase" evidence="17">
    <location>
        <begin position="151"/>
        <end position="373"/>
    </location>
</feature>
<keyword evidence="10" id="KW-0547">Nucleotide-binding</keyword>
<dbReference type="InterPro" id="IPR003594">
    <property type="entry name" value="HATPase_dom"/>
</dbReference>
<evidence type="ECO:0000256" key="7">
    <source>
        <dbReference type="ARBA" id="ARBA00022679"/>
    </source>
</evidence>
<name>A0A378L3F7_9GAMM</name>
<dbReference type="Gene3D" id="3.30.565.10">
    <property type="entry name" value="Histidine kinase-like ATPase, C-terminal domain"/>
    <property type="match status" value="1"/>
</dbReference>
<dbReference type="Proteomes" id="UP000054639">
    <property type="component" value="Unassembled WGS sequence"/>
</dbReference>
<sequence>MSKASILKLLEIVAPILPAPIYWEDVNSVLLGGNEAVFNATGARFAEAYVGKTLFELYPKEMAAYIKRHNEEVMRTGMVLSQEEVIKDISTGETKYFTAIKAPLRDDDGTIIGIVGTSIDITEQKKLMVALKQAKEKAEAANQAKDEFIRNMSHDIRTPLSGIIGMSTILEQSVSSQEEKDHAHLINISGEQLLAMLNSVLDIIATGSEKENQVNLSVFNVVDLIQNIADLELPTIKLKNLDLKMTIEHDVPVFIETDKTKLHRILLNLLGNAVKFTEKGFIEIGVKLKESSAEKTILSFYIKDSGSGIKHEDKEKIFKRFYRGTPSYEGIYAGHGVGLHIVKQYTHILHSHITVDSTPGVGSTFTLNIPVMLPAQAPSTRDKTTVDVNQSVSATLGADTQEHLQKDKTCNSNEYIPLILLVEDNAIALKMAENALKQAHCNFLSATTGKKALALFKAHSFDLVLTDIGLPDFSGTTLAKLCRRYEKKIGQNPVPIIGLTAHSIADAEPEGLKAGINKMLTKPIRQDMLTALLTDYVLNNKDTSFGTVNNSSFNQLLNFEQHPLLDINSALEHIETKETLPELLKMLLTQTEQDLQEMDQAWKKHNFTHVQKIAHKMKSSALYFGTIRMRYACEALENYFKDKKPGIPQKLYEEFYLINKQTMETIENWLQ</sequence>
<dbReference type="OrthoDB" id="9770795at2"/>
<dbReference type="Pfam" id="PF02518">
    <property type="entry name" value="HATPase_c"/>
    <property type="match status" value="1"/>
</dbReference>
<dbReference type="GO" id="GO:0009927">
    <property type="term" value="F:histidine phosphotransfer kinase activity"/>
    <property type="evidence" value="ECO:0007669"/>
    <property type="project" value="TreeGrafter"/>
</dbReference>
<dbReference type="PROSITE" id="PS50113">
    <property type="entry name" value="PAC"/>
    <property type="match status" value="1"/>
</dbReference>
<evidence type="ECO:0000256" key="9">
    <source>
        <dbReference type="ARBA" id="ARBA00022777"/>
    </source>
</evidence>
<gene>
    <name evidence="22" type="primary">arcB_6</name>
    <name evidence="21" type="ORF">Lqua_1968</name>
    <name evidence="22" type="ORF">NCTC12376_02491</name>
</gene>
<keyword evidence="10" id="KW-0067">ATP-binding</keyword>
<dbReference type="EMBL" id="UGOW01000001">
    <property type="protein sequence ID" value="STY18670.1"/>
    <property type="molecule type" value="Genomic_DNA"/>
</dbReference>
<feature type="modified residue" description="Phosphohistidine" evidence="14">
    <location>
        <position position="615"/>
    </location>
</feature>
<proteinExistence type="predicted"/>
<accession>A0A378L3F7</accession>
<dbReference type="PANTHER" id="PTHR43047:SF72">
    <property type="entry name" value="OSMOSENSING HISTIDINE PROTEIN KINASE SLN1"/>
    <property type="match status" value="1"/>
</dbReference>
<dbReference type="RefSeq" id="WP_058474126.1">
    <property type="nucleotide sequence ID" value="NZ_CAAAIL010000001.1"/>
</dbReference>
<evidence type="ECO:0000256" key="1">
    <source>
        <dbReference type="ARBA" id="ARBA00000085"/>
    </source>
</evidence>
<evidence type="ECO:0000313" key="22">
    <source>
        <dbReference type="EMBL" id="STY18670.1"/>
    </source>
</evidence>
<dbReference type="InterPro" id="IPR036097">
    <property type="entry name" value="HisK_dim/P_sf"/>
</dbReference>
<evidence type="ECO:0000256" key="2">
    <source>
        <dbReference type="ARBA" id="ARBA00004429"/>
    </source>
</evidence>
<evidence type="ECO:0000256" key="10">
    <source>
        <dbReference type="ARBA" id="ARBA00022840"/>
    </source>
</evidence>
<dbReference type="InterPro" id="IPR036890">
    <property type="entry name" value="HATPase_C_sf"/>
</dbReference>
<dbReference type="InterPro" id="IPR036641">
    <property type="entry name" value="HPT_dom_sf"/>
</dbReference>